<evidence type="ECO:0000313" key="2">
    <source>
        <dbReference type="EMBL" id="MFC3387843.1"/>
    </source>
</evidence>
<dbReference type="RefSeq" id="WP_380652385.1">
    <property type="nucleotide sequence ID" value="NZ_JBHRVQ010000001.1"/>
</dbReference>
<evidence type="ECO:0000256" key="1">
    <source>
        <dbReference type="SAM" id="Phobius"/>
    </source>
</evidence>
<keyword evidence="1" id="KW-0812">Transmembrane</keyword>
<evidence type="ECO:0000313" key="3">
    <source>
        <dbReference type="Proteomes" id="UP001595637"/>
    </source>
</evidence>
<dbReference type="EMBL" id="JBHRVQ010000001">
    <property type="protein sequence ID" value="MFC3387843.1"/>
    <property type="molecule type" value="Genomic_DNA"/>
</dbReference>
<accession>A0ABV7N4T4</accession>
<name>A0ABV7N4T4_9STAP</name>
<reference evidence="3" key="1">
    <citation type="journal article" date="2019" name="Int. J. Syst. Evol. Microbiol.">
        <title>The Global Catalogue of Microorganisms (GCM) 10K type strain sequencing project: providing services to taxonomists for standard genome sequencing and annotation.</title>
        <authorList>
            <consortium name="The Broad Institute Genomics Platform"/>
            <consortium name="The Broad Institute Genome Sequencing Center for Infectious Disease"/>
            <person name="Wu L."/>
            <person name="Ma J."/>
        </authorList>
    </citation>
    <scope>NUCLEOTIDE SEQUENCE [LARGE SCALE GENOMIC DNA]</scope>
    <source>
        <strain evidence="3">CCM 7756</strain>
    </source>
</reference>
<dbReference type="PROSITE" id="PS51257">
    <property type="entry name" value="PROKAR_LIPOPROTEIN"/>
    <property type="match status" value="1"/>
</dbReference>
<protein>
    <submittedName>
        <fullName evidence="2">Uncharacterized protein</fullName>
    </submittedName>
</protein>
<proteinExistence type="predicted"/>
<keyword evidence="1" id="KW-1133">Transmembrane helix</keyword>
<comment type="caution">
    <text evidence="2">The sequence shown here is derived from an EMBL/GenBank/DDBJ whole genome shotgun (WGS) entry which is preliminary data.</text>
</comment>
<feature type="transmembrane region" description="Helical" evidence="1">
    <location>
        <begin position="39"/>
        <end position="60"/>
    </location>
</feature>
<keyword evidence="3" id="KW-1185">Reference proteome</keyword>
<keyword evidence="1" id="KW-0472">Membrane</keyword>
<feature type="transmembrane region" description="Helical" evidence="1">
    <location>
        <begin position="12"/>
        <end position="33"/>
    </location>
</feature>
<organism evidence="2 3">
    <name type="scientific">Salinicoccus sesuvii</name>
    <dbReference type="NCBI Taxonomy" id="868281"/>
    <lineage>
        <taxon>Bacteria</taxon>
        <taxon>Bacillati</taxon>
        <taxon>Bacillota</taxon>
        <taxon>Bacilli</taxon>
        <taxon>Bacillales</taxon>
        <taxon>Staphylococcaceae</taxon>
        <taxon>Salinicoccus</taxon>
    </lineage>
</organism>
<sequence length="67" mass="7231">MTRKTTKKDWIDSAIGLCMIFGCMFAILVALFINPTIMVYTIPAGAGIGLIVGIVIQTIYGSYDNGK</sequence>
<dbReference type="Proteomes" id="UP001595637">
    <property type="component" value="Unassembled WGS sequence"/>
</dbReference>
<gene>
    <name evidence="2" type="ORF">ACFOEO_04420</name>
</gene>